<accession>S4YPR7</accession>
<name>S4YPR7_SERPL</name>
<evidence type="ECO:0000313" key="2">
    <source>
        <dbReference type="Proteomes" id="UP000014900"/>
    </source>
</evidence>
<organism evidence="1 2">
    <name type="scientific">Serratia plymuthica S13</name>
    <dbReference type="NCBI Taxonomy" id="1348660"/>
    <lineage>
        <taxon>Bacteria</taxon>
        <taxon>Pseudomonadati</taxon>
        <taxon>Pseudomonadota</taxon>
        <taxon>Gammaproteobacteria</taxon>
        <taxon>Enterobacterales</taxon>
        <taxon>Yersiniaceae</taxon>
        <taxon>Serratia</taxon>
    </lineage>
</organism>
<gene>
    <name evidence="1" type="ORF">M621_20515</name>
</gene>
<proteinExistence type="predicted"/>
<dbReference type="EMBL" id="CP006566">
    <property type="protein sequence ID" value="AGP47287.1"/>
    <property type="molecule type" value="Genomic_DNA"/>
</dbReference>
<sequence length="73" mass="8417">MVFFNEIEVVRVEIINLTQDCMLSMRFIFSINHVGIFQLQPELFSQIKSAILRAGCRNLSVNRSTLRVSIVVM</sequence>
<dbReference type="KEGG" id="sry:M621_20515"/>
<dbReference type="AlphaFoldDB" id="S4YPR7"/>
<protein>
    <submittedName>
        <fullName evidence="1">Uncharacterized protein</fullName>
    </submittedName>
</protein>
<reference evidence="1 2" key="1">
    <citation type="journal article" date="2013" name="Genome Announc.">
        <title>Genome Sequence of Serratia plymuthica Strain S13, an Endophyte with Germination- and Plant-Growth-Promoting Activity from the Flower of Styrian Oil Pumpkin.</title>
        <authorList>
            <person name="Muller H."/>
            <person name="Furnkranz M."/>
            <person name="Grube M."/>
            <person name="Berg G."/>
        </authorList>
    </citation>
    <scope>NUCLEOTIDE SEQUENCE [LARGE SCALE GENOMIC DNA]</scope>
    <source>
        <strain evidence="1">S13</strain>
    </source>
</reference>
<dbReference type="Proteomes" id="UP000014900">
    <property type="component" value="Chromosome"/>
</dbReference>
<dbReference type="HOGENOM" id="CLU_2702755_0_0_6"/>
<evidence type="ECO:0000313" key="1">
    <source>
        <dbReference type="EMBL" id="AGP47287.1"/>
    </source>
</evidence>